<keyword evidence="2" id="KW-1185">Reference proteome</keyword>
<dbReference type="AlphaFoldDB" id="A0A845MDT5"/>
<proteinExistence type="predicted"/>
<name>A0A845MDT5_9PROT</name>
<sequence>MFDLRHDGRNLVNFLFLDLHF</sequence>
<organism evidence="1 2">
    <name type="scientific">Sneathiella chungangensis</name>
    <dbReference type="NCBI Taxonomy" id="1418234"/>
    <lineage>
        <taxon>Bacteria</taxon>
        <taxon>Pseudomonadati</taxon>
        <taxon>Pseudomonadota</taxon>
        <taxon>Alphaproteobacteria</taxon>
        <taxon>Sneathiellales</taxon>
        <taxon>Sneathiellaceae</taxon>
        <taxon>Sneathiella</taxon>
    </lineage>
</organism>
<dbReference type="EMBL" id="WTVA01000001">
    <property type="protein sequence ID" value="MZR21214.1"/>
    <property type="molecule type" value="Genomic_DNA"/>
</dbReference>
<protein>
    <submittedName>
        <fullName evidence="1">Uncharacterized protein</fullName>
    </submittedName>
</protein>
<dbReference type="Proteomes" id="UP000445696">
    <property type="component" value="Unassembled WGS sequence"/>
</dbReference>
<evidence type="ECO:0000313" key="1">
    <source>
        <dbReference type="EMBL" id="MZR21214.1"/>
    </source>
</evidence>
<reference evidence="1 2" key="1">
    <citation type="journal article" date="2014" name="Int. J. Syst. Evol. Microbiol.">
        <title>Sneathiella chungangensis sp. nov., isolated from a marine sand, and emended description of the genus Sneathiella.</title>
        <authorList>
            <person name="Siamphan C."/>
            <person name="Kim H."/>
            <person name="Lee J.S."/>
            <person name="Kim W."/>
        </authorList>
    </citation>
    <scope>NUCLEOTIDE SEQUENCE [LARGE SCALE GENOMIC DNA]</scope>
    <source>
        <strain evidence="1 2">KCTC 32476</strain>
    </source>
</reference>
<evidence type="ECO:0000313" key="2">
    <source>
        <dbReference type="Proteomes" id="UP000445696"/>
    </source>
</evidence>
<accession>A0A845MDT5</accession>
<gene>
    <name evidence="1" type="ORF">GQF03_02610</name>
</gene>
<comment type="caution">
    <text evidence="1">The sequence shown here is derived from an EMBL/GenBank/DDBJ whole genome shotgun (WGS) entry which is preliminary data.</text>
</comment>